<dbReference type="InterPro" id="IPR027417">
    <property type="entry name" value="P-loop_NTPase"/>
</dbReference>
<organism evidence="1 2">
    <name type="scientific">Coccomyxa viridis</name>
    <dbReference type="NCBI Taxonomy" id="1274662"/>
    <lineage>
        <taxon>Eukaryota</taxon>
        <taxon>Viridiplantae</taxon>
        <taxon>Chlorophyta</taxon>
        <taxon>core chlorophytes</taxon>
        <taxon>Trebouxiophyceae</taxon>
        <taxon>Trebouxiophyceae incertae sedis</taxon>
        <taxon>Coccomyxaceae</taxon>
        <taxon>Coccomyxa</taxon>
    </lineage>
</organism>
<sequence length="157" mass="17375">MGNRGPLTINYFGSNVHFVLNLAMHVGGDRAILTAFVHDVCRSQNVAYTGQGRGAQKVVVLINADLLSKPAQSFLRRVMETHHQTCRFILCSLISMPVDRQHLSDVLHRISSAEGIDEGGIDAVVDEHGPNLRRCINRLDEMRYDLAPGRSVGHLGY</sequence>
<evidence type="ECO:0000313" key="1">
    <source>
        <dbReference type="EMBL" id="CAK0776038.1"/>
    </source>
</evidence>
<dbReference type="Gene3D" id="3.40.50.300">
    <property type="entry name" value="P-loop containing nucleotide triphosphate hydrolases"/>
    <property type="match status" value="1"/>
</dbReference>
<gene>
    <name evidence="1" type="ORF">CVIRNUC_004333</name>
</gene>
<evidence type="ECO:0000313" key="2">
    <source>
        <dbReference type="Proteomes" id="UP001314263"/>
    </source>
</evidence>
<dbReference type="EMBL" id="CAUYUE010000005">
    <property type="protein sequence ID" value="CAK0776038.1"/>
    <property type="molecule type" value="Genomic_DNA"/>
</dbReference>
<dbReference type="Proteomes" id="UP001314263">
    <property type="component" value="Unassembled WGS sequence"/>
</dbReference>
<comment type="caution">
    <text evidence="1">The sequence shown here is derived from an EMBL/GenBank/DDBJ whole genome shotgun (WGS) entry which is preliminary data.</text>
</comment>
<proteinExistence type="predicted"/>
<keyword evidence="2" id="KW-1185">Reference proteome</keyword>
<dbReference type="AlphaFoldDB" id="A0AAV1I1I7"/>
<accession>A0AAV1I1I7</accession>
<reference evidence="1 2" key="1">
    <citation type="submission" date="2023-10" db="EMBL/GenBank/DDBJ databases">
        <authorList>
            <person name="Maclean D."/>
            <person name="Macfadyen A."/>
        </authorList>
    </citation>
    <scope>NUCLEOTIDE SEQUENCE [LARGE SCALE GENOMIC DNA]</scope>
</reference>
<name>A0AAV1I1I7_9CHLO</name>
<dbReference type="SUPFAM" id="SSF52540">
    <property type="entry name" value="P-loop containing nucleoside triphosphate hydrolases"/>
    <property type="match status" value="1"/>
</dbReference>
<protein>
    <submittedName>
        <fullName evidence="1">Uncharacterized protein</fullName>
    </submittedName>
</protein>